<name>A0A1Y1YDP2_9FUNG</name>
<proteinExistence type="predicted"/>
<evidence type="ECO:0000256" key="1">
    <source>
        <dbReference type="SAM" id="SignalP"/>
    </source>
</evidence>
<evidence type="ECO:0000313" key="3">
    <source>
        <dbReference type="Proteomes" id="UP000193498"/>
    </source>
</evidence>
<dbReference type="Proteomes" id="UP000193498">
    <property type="component" value="Unassembled WGS sequence"/>
</dbReference>
<gene>
    <name evidence="2" type="ORF">K493DRAFT_301097</name>
</gene>
<keyword evidence="3" id="KW-1185">Reference proteome</keyword>
<protein>
    <submittedName>
        <fullName evidence="2">Uncharacterized protein</fullName>
    </submittedName>
</protein>
<keyword evidence="1" id="KW-0732">Signal</keyword>
<feature type="chain" id="PRO_5013367800" evidence="1">
    <location>
        <begin position="20"/>
        <end position="227"/>
    </location>
</feature>
<dbReference type="AlphaFoldDB" id="A0A1Y1YDP2"/>
<dbReference type="EMBL" id="MCFE01000161">
    <property type="protein sequence ID" value="ORX96088.1"/>
    <property type="molecule type" value="Genomic_DNA"/>
</dbReference>
<feature type="signal peptide" evidence="1">
    <location>
        <begin position="1"/>
        <end position="19"/>
    </location>
</feature>
<comment type="caution">
    <text evidence="2">The sequence shown here is derived from an EMBL/GenBank/DDBJ whole genome shotgun (WGS) entry which is preliminary data.</text>
</comment>
<dbReference type="OrthoDB" id="2358207at2759"/>
<sequence>MRNCWPLTWRVILLIQVWSISITCAEFDKLQPWGPNEYGCMTLKGPAEHSKIEANSMITLDWSALSCGHRIATGLLAPYDLRLYNNLRVLPETSNSENLVGYDMAVLISDSIDNNTSSYTWKVPNIDDSSINENQFFLRVASQYLSHPKKPTIFAVTGPFSILKPQNIVLPELPSNQAYSPSKIEPPKNSSKLTSAQFRSHSNPAFGLVDPSLTIVLAFAVLWSFDV</sequence>
<evidence type="ECO:0000313" key="2">
    <source>
        <dbReference type="EMBL" id="ORX96088.1"/>
    </source>
</evidence>
<dbReference type="InParanoid" id="A0A1Y1YDP2"/>
<reference evidence="2 3" key="1">
    <citation type="submission" date="2016-07" db="EMBL/GenBank/DDBJ databases">
        <title>Pervasive Adenine N6-methylation of Active Genes in Fungi.</title>
        <authorList>
            <consortium name="DOE Joint Genome Institute"/>
            <person name="Mondo S.J."/>
            <person name="Dannebaum R.O."/>
            <person name="Kuo R.C."/>
            <person name="Labutti K."/>
            <person name="Haridas S."/>
            <person name="Kuo A."/>
            <person name="Salamov A."/>
            <person name="Ahrendt S.R."/>
            <person name="Lipzen A."/>
            <person name="Sullivan W."/>
            <person name="Andreopoulos W.B."/>
            <person name="Clum A."/>
            <person name="Lindquist E."/>
            <person name="Daum C."/>
            <person name="Ramamoorthy G.K."/>
            <person name="Gryganskyi A."/>
            <person name="Culley D."/>
            <person name="Magnuson J.K."/>
            <person name="James T.Y."/>
            <person name="O'Malley M.A."/>
            <person name="Stajich J.E."/>
            <person name="Spatafora J.W."/>
            <person name="Visel A."/>
            <person name="Grigoriev I.V."/>
        </authorList>
    </citation>
    <scope>NUCLEOTIDE SEQUENCE [LARGE SCALE GENOMIC DNA]</scope>
    <source>
        <strain evidence="2 3">CBS 931.73</strain>
    </source>
</reference>
<organism evidence="2 3">
    <name type="scientific">Basidiobolus meristosporus CBS 931.73</name>
    <dbReference type="NCBI Taxonomy" id="1314790"/>
    <lineage>
        <taxon>Eukaryota</taxon>
        <taxon>Fungi</taxon>
        <taxon>Fungi incertae sedis</taxon>
        <taxon>Zoopagomycota</taxon>
        <taxon>Entomophthoromycotina</taxon>
        <taxon>Basidiobolomycetes</taxon>
        <taxon>Basidiobolales</taxon>
        <taxon>Basidiobolaceae</taxon>
        <taxon>Basidiobolus</taxon>
    </lineage>
</organism>
<accession>A0A1Y1YDP2</accession>